<sequence>MPWNDILADEDFQKQPFGVKETVARNYFDRQIAGPEFSSQPPHIQDQVQNNFMATIGERPIPFFRSFTNSLIRTIGPEAANNIEAIMDPEKAMEDVKDIRKKFPATGKGEFLGTAAGSIATAGAALVASPFVPWITIPYLSYMGAQGIGSGRLRVAEHEKATGEDVSAFADWSTSLGYGAAEVIFERLGFKSIRKAVDLAGPQAYKMLGKAIRTRDARHIAKTLVSSIAPVTVKTGAIEGLEESATQLSQNILTYIGYDREQAWTEGVGQAGALGFAGGVLLGPLGAAAFSVKGKGADINIRPADEAGLPEGVISDIEAENNVNADVDNPRSDEVVRHLQNLKELNEEASIENTLEANQARDQAYDDTVYAWRLANPRDADGRGMLEAMDEYGIEVPADLIPDPTIVAKTEKAVRLTTKQNEAGAVQFVTSTNDKVTVIKKGNVSKIEMERVLTAINFTAENSPGLINKARSITIAPGSNKAWFAAVFEIATGLPLNKNTEALVKPESIKALRDRFDEIAVYGYMDNNFNVLLRGTQGKSPLGSQTDRYIYSLGHELQHLSDEESGAAKTFVGMDNDAIDSELESRANKAAIEIRQTFVNNAPNAIKFQEKSQSPNDPIVRHRLLYGMQGVFSDVIQSEGQLYRENDDGSVTPVNAAVDTDTGVVYLSQDIDLSTIGHEAMEVLLDRTADSDPLMLKALELFGNKEALSDAVGEYYAGTITDPFTVRYLGNYLKDMWLGLRNFSGIDNTQDNVVRQLNSRIQSEAFVRAFDTAPQGQPVKVPRLGNFDRSDGTTIQWERKTASGGISAGIVYYSVTVRNTQDQSVLSNGIISEERLLDLMSNDPNGSVRFQERPPFEKPSKIRGGQTIFSRDFLSNIQAENFRQAKKAVLDAPPIKHSPNAIRTAYADKANVLKRLALYDDRVRKVLQERVFPLTEISEVEPLDFVTAQAEAIMPNTAKMQAIFDRVLKGEGINNIEGAAVKMYAINRQIEEARALIADNPDATTRKAVTERLMYWEEILKLNDLEAGRRLNSMKVVPRTGSIFELIKSARAGALSKAEMDLFKEALTNHDIQTINRLSEKYREASPSTKKDILWGIFYQGILSGPKTHFKNLFSNTAWLGYQIPHRGTLAAVDAVMSSDLAQALIPALKGRQRKHYFGEMTALWTNGYRGIKPAIALMKKTWRTGIAPENLMSKWELDLGSARWAFDHAKNPLIRKYANALNSPTKALIAADVFFKSIAADAELGAIVIREMRRTGATDPEQIVITDKMQMDALEFAQRATFVDEPGRLAGIAFKIRQLPGARLVVPFVNTVTNILKRGIELTPVLGAAKGIGDIKAGKSSPVEVIANQLEGALLLYLLMNLFDEDSFTGATPQSPAKRDAFYRQGKLPWSFRVGDKWIRYKDVEPFGLIFSNIATVRDAIIDVRNDEKDLTESFTHVANMLTKTIVETSFASSIFDVTERGWQNVVNRIPANFVPFSGMWRAINQFVEGEQYDGRFVRDNNSITAQLSNSLPWFIGEELRITPPPRINAMGDEIVIPGGGLRQWLPVQWRGETKDALELELEELQIYPGLPSRNMKIDGEDITLPMEFYREYALLYGKETKETLTAIIASEGYKQAPDEAKTKTLERAVRIVHDRVRNKARGMYKSLFNE</sequence>
<gene>
    <name evidence="1" type="ORF">LCGC14_0981370</name>
</gene>
<accession>A0A0F9RF91</accession>
<dbReference type="EMBL" id="LAZR01003667">
    <property type="protein sequence ID" value="KKN15893.1"/>
    <property type="molecule type" value="Genomic_DNA"/>
</dbReference>
<evidence type="ECO:0008006" key="2">
    <source>
        <dbReference type="Google" id="ProtNLM"/>
    </source>
</evidence>
<organism evidence="1">
    <name type="scientific">marine sediment metagenome</name>
    <dbReference type="NCBI Taxonomy" id="412755"/>
    <lineage>
        <taxon>unclassified sequences</taxon>
        <taxon>metagenomes</taxon>
        <taxon>ecological metagenomes</taxon>
    </lineage>
</organism>
<evidence type="ECO:0000313" key="1">
    <source>
        <dbReference type="EMBL" id="KKN15893.1"/>
    </source>
</evidence>
<reference evidence="1" key="1">
    <citation type="journal article" date="2015" name="Nature">
        <title>Complex archaea that bridge the gap between prokaryotes and eukaryotes.</title>
        <authorList>
            <person name="Spang A."/>
            <person name="Saw J.H."/>
            <person name="Jorgensen S.L."/>
            <person name="Zaremba-Niedzwiedzka K."/>
            <person name="Martijn J."/>
            <person name="Lind A.E."/>
            <person name="van Eijk R."/>
            <person name="Schleper C."/>
            <person name="Guy L."/>
            <person name="Ettema T.J."/>
        </authorList>
    </citation>
    <scope>NUCLEOTIDE SEQUENCE</scope>
</reference>
<protein>
    <recommendedName>
        <fullName evidence="2">Large polyvalent protein associated domain-containing protein</fullName>
    </recommendedName>
</protein>
<proteinExistence type="predicted"/>
<comment type="caution">
    <text evidence="1">The sequence shown here is derived from an EMBL/GenBank/DDBJ whole genome shotgun (WGS) entry which is preliminary data.</text>
</comment>
<name>A0A0F9RF91_9ZZZZ</name>